<dbReference type="EMBL" id="CASHSV030000024">
    <property type="protein sequence ID" value="CAJ2641802.1"/>
    <property type="molecule type" value="Genomic_DNA"/>
</dbReference>
<sequence>MSSNVRKFDTTRLTKFVIAFLTYCTEVLALLPFAAPDEPLYLIYAINPVVQVRAGPLEANFKSWISSMLQSEGDGTPHGNGMYQQASNEPIHTTQVQSMDLNGTF</sequence>
<evidence type="ECO:0000313" key="2">
    <source>
        <dbReference type="Proteomes" id="UP001177021"/>
    </source>
</evidence>
<reference evidence="1" key="1">
    <citation type="submission" date="2023-10" db="EMBL/GenBank/DDBJ databases">
        <authorList>
            <person name="Rodriguez Cubillos JULIANA M."/>
            <person name="De Vega J."/>
        </authorList>
    </citation>
    <scope>NUCLEOTIDE SEQUENCE</scope>
</reference>
<accession>A0ACB0JDS9</accession>
<proteinExistence type="predicted"/>
<name>A0ACB0JDS9_TRIPR</name>
<keyword evidence="2" id="KW-1185">Reference proteome</keyword>
<organism evidence="1 2">
    <name type="scientific">Trifolium pratense</name>
    <name type="common">Red clover</name>
    <dbReference type="NCBI Taxonomy" id="57577"/>
    <lineage>
        <taxon>Eukaryota</taxon>
        <taxon>Viridiplantae</taxon>
        <taxon>Streptophyta</taxon>
        <taxon>Embryophyta</taxon>
        <taxon>Tracheophyta</taxon>
        <taxon>Spermatophyta</taxon>
        <taxon>Magnoliopsida</taxon>
        <taxon>eudicotyledons</taxon>
        <taxon>Gunneridae</taxon>
        <taxon>Pentapetalae</taxon>
        <taxon>rosids</taxon>
        <taxon>fabids</taxon>
        <taxon>Fabales</taxon>
        <taxon>Fabaceae</taxon>
        <taxon>Papilionoideae</taxon>
        <taxon>50 kb inversion clade</taxon>
        <taxon>NPAAA clade</taxon>
        <taxon>Hologalegina</taxon>
        <taxon>IRL clade</taxon>
        <taxon>Trifolieae</taxon>
        <taxon>Trifolium</taxon>
    </lineage>
</organism>
<protein>
    <submittedName>
        <fullName evidence="1">Uncharacterized protein</fullName>
    </submittedName>
</protein>
<comment type="caution">
    <text evidence="1">The sequence shown here is derived from an EMBL/GenBank/DDBJ whole genome shotgun (WGS) entry which is preliminary data.</text>
</comment>
<gene>
    <name evidence="1" type="ORF">MILVUS5_LOCUS11371</name>
</gene>
<dbReference type="Proteomes" id="UP001177021">
    <property type="component" value="Unassembled WGS sequence"/>
</dbReference>
<evidence type="ECO:0000313" key="1">
    <source>
        <dbReference type="EMBL" id="CAJ2641802.1"/>
    </source>
</evidence>